<evidence type="ECO:0000256" key="3">
    <source>
        <dbReference type="ARBA" id="ARBA00023015"/>
    </source>
</evidence>
<dbReference type="EMBL" id="LSSN01004361">
    <property type="protein sequence ID" value="OMJ11650.1"/>
    <property type="molecule type" value="Genomic_DNA"/>
</dbReference>
<dbReference type="GO" id="GO:0006357">
    <property type="term" value="P:regulation of transcription by RNA polymerase II"/>
    <property type="evidence" value="ECO:0007669"/>
    <property type="project" value="TreeGrafter"/>
</dbReference>
<comment type="subcellular location">
    <subcellularLocation>
        <location evidence="1">Nucleus</location>
    </subcellularLocation>
</comment>
<proteinExistence type="inferred from homology"/>
<dbReference type="Proteomes" id="UP000187283">
    <property type="component" value="Unassembled WGS sequence"/>
</dbReference>
<evidence type="ECO:0000313" key="7">
    <source>
        <dbReference type="Proteomes" id="UP000187283"/>
    </source>
</evidence>
<comment type="caution">
    <text evidence="6">The sequence shown here is derived from an EMBL/GenBank/DDBJ whole genome shotgun (WGS) entry which is preliminary data.</text>
</comment>
<name>A0A1R1XAJ6_9FUNG</name>
<dbReference type="STRING" id="133412.A0A1R1XAJ6"/>
<dbReference type="GO" id="GO:0005634">
    <property type="term" value="C:nucleus"/>
    <property type="evidence" value="ECO:0007669"/>
    <property type="project" value="UniProtKB-SubCell"/>
</dbReference>
<accession>A0A1R1XAJ6</accession>
<keyword evidence="4" id="KW-0804">Transcription</keyword>
<dbReference type="PANTHER" id="PTHR13556:SF2">
    <property type="entry name" value="TRANSCRIPTIONAL ADAPTER 3"/>
    <property type="match status" value="1"/>
</dbReference>
<evidence type="ECO:0000256" key="4">
    <source>
        <dbReference type="ARBA" id="ARBA00023163"/>
    </source>
</evidence>
<dbReference type="GO" id="GO:0003713">
    <property type="term" value="F:transcription coactivator activity"/>
    <property type="evidence" value="ECO:0007669"/>
    <property type="project" value="TreeGrafter"/>
</dbReference>
<dbReference type="PANTHER" id="PTHR13556">
    <property type="entry name" value="TRANSCRIPTIONAL ADAPTER 3-RELATED"/>
    <property type="match status" value="1"/>
</dbReference>
<dbReference type="OrthoDB" id="1232at2759"/>
<evidence type="ECO:0000256" key="2">
    <source>
        <dbReference type="ARBA" id="ARBA00005330"/>
    </source>
</evidence>
<evidence type="ECO:0000256" key="1">
    <source>
        <dbReference type="ARBA" id="ARBA00004123"/>
    </source>
</evidence>
<sequence>MDQKFTPYDLISFKNSKLFELSRNPEILNNVSTFADKYSLSDFKNLSDELSTLVSNSKKRISSLNHELDDLKHSVIEYSNSKKKIKLELYDSPVSRSKGSKKPSSSANIRRDISADFNENITQTPNKIVLDQRESSLQILNLIQDGKENPVVDFSFLCHPFDSPTSTSKKCYKNRFKPIPENSIVPNDYSRIKVTTQIPANIFWASVDLYLRPITEDDLQFLENYTDPNVNVEIGPKGQNYIVKWAREESSQYPDLIQASKLKFSIFRLISSDNESKLSENKPILLDQLDDDELIHPSVSCPPLTERLLASLIDQRLLPNSELDKITNLAKDHNIGEDYNQVPNLEDRIKQELFYIGAIDKKEIDWNEAQDDEVSVEIRRLSKLLQSQIELNNSRKKKLYGVVREYLGFQEYRTIIDELDKQIESNYSKRSRNQKSKKRKSIQPKGVSVSTNTMALIERRRRFIDSIGMLFSDPKFVNPTTNIFDPSEQSQFQLQ</sequence>
<protein>
    <submittedName>
        <fullName evidence="6">Chromatin-remodeling complexes subunit ngg1</fullName>
    </submittedName>
</protein>
<comment type="similarity">
    <text evidence="2">Belongs to the NGG1 family.</text>
</comment>
<gene>
    <name evidence="6" type="ORF">AYI70_g9585</name>
</gene>
<organism evidence="6 7">
    <name type="scientific">Smittium culicis</name>
    <dbReference type="NCBI Taxonomy" id="133412"/>
    <lineage>
        <taxon>Eukaryota</taxon>
        <taxon>Fungi</taxon>
        <taxon>Fungi incertae sedis</taxon>
        <taxon>Zoopagomycota</taxon>
        <taxon>Kickxellomycotina</taxon>
        <taxon>Harpellomycetes</taxon>
        <taxon>Harpellales</taxon>
        <taxon>Legeriomycetaceae</taxon>
        <taxon>Smittium</taxon>
    </lineage>
</organism>
<keyword evidence="7" id="KW-1185">Reference proteome</keyword>
<dbReference type="AlphaFoldDB" id="A0A1R1XAJ6"/>
<keyword evidence="5" id="KW-0539">Nucleus</keyword>
<dbReference type="GO" id="GO:0000124">
    <property type="term" value="C:SAGA complex"/>
    <property type="evidence" value="ECO:0007669"/>
    <property type="project" value="TreeGrafter"/>
</dbReference>
<dbReference type="InterPro" id="IPR019340">
    <property type="entry name" value="Histone_AcTrfase_su3"/>
</dbReference>
<evidence type="ECO:0000256" key="5">
    <source>
        <dbReference type="ARBA" id="ARBA00023242"/>
    </source>
</evidence>
<reference evidence="6 7" key="1">
    <citation type="submission" date="2017-01" db="EMBL/GenBank/DDBJ databases">
        <authorList>
            <person name="Mah S.A."/>
            <person name="Swanson W.J."/>
            <person name="Moy G.W."/>
            <person name="Vacquier V.D."/>
        </authorList>
    </citation>
    <scope>NUCLEOTIDE SEQUENCE [LARGE SCALE GENOMIC DNA]</scope>
    <source>
        <strain evidence="6 7">GSMNP</strain>
    </source>
</reference>
<dbReference type="Pfam" id="PF10198">
    <property type="entry name" value="Ada3"/>
    <property type="match status" value="1"/>
</dbReference>
<keyword evidence="3" id="KW-0805">Transcription regulation</keyword>
<evidence type="ECO:0000313" key="6">
    <source>
        <dbReference type="EMBL" id="OMJ11650.1"/>
    </source>
</evidence>